<feature type="non-terminal residue" evidence="1">
    <location>
        <position position="78"/>
    </location>
</feature>
<feature type="non-terminal residue" evidence="1">
    <location>
        <position position="1"/>
    </location>
</feature>
<reference evidence="2" key="1">
    <citation type="submission" date="2014-03" db="EMBL/GenBank/DDBJ databases">
        <title>The Genome Sequence of Puccinia striiformis f. sp. tritici PST-78.</title>
        <authorList>
            <consortium name="The Broad Institute Genome Sequencing Platform"/>
            <person name="Cuomo C."/>
            <person name="Hulbert S."/>
            <person name="Chen X."/>
            <person name="Walker B."/>
            <person name="Young S.K."/>
            <person name="Zeng Q."/>
            <person name="Gargeya S."/>
            <person name="Fitzgerald M."/>
            <person name="Haas B."/>
            <person name="Abouelleil A."/>
            <person name="Alvarado L."/>
            <person name="Arachchi H.M."/>
            <person name="Berlin A.M."/>
            <person name="Chapman S.B."/>
            <person name="Goldberg J."/>
            <person name="Griggs A."/>
            <person name="Gujja S."/>
            <person name="Hansen M."/>
            <person name="Howarth C."/>
            <person name="Imamovic A."/>
            <person name="Larimer J."/>
            <person name="McCowan C."/>
            <person name="Montmayeur A."/>
            <person name="Murphy C."/>
            <person name="Neiman D."/>
            <person name="Pearson M."/>
            <person name="Priest M."/>
            <person name="Roberts A."/>
            <person name="Saif S."/>
            <person name="Shea T."/>
            <person name="Sisk P."/>
            <person name="Sykes S."/>
            <person name="Wortman J."/>
            <person name="Nusbaum C."/>
            <person name="Birren B."/>
        </authorList>
    </citation>
    <scope>NUCLEOTIDE SEQUENCE [LARGE SCALE GENOMIC DNA]</scope>
    <source>
        <strain evidence="2">race PST-78</strain>
    </source>
</reference>
<name>A0A0L0UJ02_9BASI</name>
<organism evidence="1 2">
    <name type="scientific">Puccinia striiformis f. sp. tritici PST-78</name>
    <dbReference type="NCBI Taxonomy" id="1165861"/>
    <lineage>
        <taxon>Eukaryota</taxon>
        <taxon>Fungi</taxon>
        <taxon>Dikarya</taxon>
        <taxon>Basidiomycota</taxon>
        <taxon>Pucciniomycotina</taxon>
        <taxon>Pucciniomycetes</taxon>
        <taxon>Pucciniales</taxon>
        <taxon>Pucciniaceae</taxon>
        <taxon>Puccinia</taxon>
    </lineage>
</organism>
<proteinExistence type="predicted"/>
<dbReference type="STRING" id="1165861.A0A0L0UJ02"/>
<sequence length="78" mass="8615">LLNSVRFYACGVSERLQEYLNHLGLCSSRKTAMSSLKTLSKEGEAGIKKAMAVRSNCPIAPTICIDNIDMEERVHDLS</sequence>
<comment type="caution">
    <text evidence="1">The sequence shown here is derived from an EMBL/GenBank/DDBJ whole genome shotgun (WGS) entry which is preliminary data.</text>
</comment>
<evidence type="ECO:0000313" key="2">
    <source>
        <dbReference type="Proteomes" id="UP000054564"/>
    </source>
</evidence>
<keyword evidence="2" id="KW-1185">Reference proteome</keyword>
<dbReference type="AlphaFoldDB" id="A0A0L0UJ02"/>
<dbReference type="EMBL" id="AJIL01007188">
    <property type="protein sequence ID" value="KNE87003.1"/>
    <property type="molecule type" value="Genomic_DNA"/>
</dbReference>
<evidence type="ECO:0000313" key="1">
    <source>
        <dbReference type="EMBL" id="KNE87003.1"/>
    </source>
</evidence>
<dbReference type="Proteomes" id="UP000054564">
    <property type="component" value="Unassembled WGS sequence"/>
</dbReference>
<gene>
    <name evidence="1" type="ORF">PSTG_19628</name>
</gene>
<accession>A0A0L0UJ02</accession>
<protein>
    <submittedName>
        <fullName evidence="1">Uncharacterized protein</fullName>
    </submittedName>
</protein>